<organism evidence="1">
    <name type="scientific">Anguilla anguilla</name>
    <name type="common">European freshwater eel</name>
    <name type="synonym">Muraena anguilla</name>
    <dbReference type="NCBI Taxonomy" id="7936"/>
    <lineage>
        <taxon>Eukaryota</taxon>
        <taxon>Metazoa</taxon>
        <taxon>Chordata</taxon>
        <taxon>Craniata</taxon>
        <taxon>Vertebrata</taxon>
        <taxon>Euteleostomi</taxon>
        <taxon>Actinopterygii</taxon>
        <taxon>Neopterygii</taxon>
        <taxon>Teleostei</taxon>
        <taxon>Anguilliformes</taxon>
        <taxon>Anguillidae</taxon>
        <taxon>Anguilla</taxon>
    </lineage>
</organism>
<name>A0A0E9T521_ANGAN</name>
<reference evidence="1" key="1">
    <citation type="submission" date="2014-11" db="EMBL/GenBank/DDBJ databases">
        <authorList>
            <person name="Amaro Gonzalez C."/>
        </authorList>
    </citation>
    <scope>NUCLEOTIDE SEQUENCE</scope>
</reference>
<dbReference type="AlphaFoldDB" id="A0A0E9T521"/>
<dbReference type="EMBL" id="GBXM01060844">
    <property type="protein sequence ID" value="JAH47733.1"/>
    <property type="molecule type" value="Transcribed_RNA"/>
</dbReference>
<accession>A0A0E9T521</accession>
<reference evidence="1" key="2">
    <citation type="journal article" date="2015" name="Fish Shellfish Immunol.">
        <title>Early steps in the European eel (Anguilla anguilla)-Vibrio vulnificus interaction in the gills: Role of the RtxA13 toxin.</title>
        <authorList>
            <person name="Callol A."/>
            <person name="Pajuelo D."/>
            <person name="Ebbesson L."/>
            <person name="Teles M."/>
            <person name="MacKenzie S."/>
            <person name="Amaro C."/>
        </authorList>
    </citation>
    <scope>NUCLEOTIDE SEQUENCE</scope>
</reference>
<protein>
    <submittedName>
        <fullName evidence="1">Uncharacterized protein</fullName>
    </submittedName>
</protein>
<evidence type="ECO:0000313" key="1">
    <source>
        <dbReference type="EMBL" id="JAH47733.1"/>
    </source>
</evidence>
<sequence length="52" mass="6150">MFTVKRLDISFKTDRISQKAQYSARGMFLRKRMVVVLVCLAPCTYKYLICQK</sequence>
<proteinExistence type="predicted"/>